<protein>
    <recommendedName>
        <fullName evidence="3">Pre-rRNA-processing protein Ipi1 N-terminal domain-containing protein</fullName>
    </recommendedName>
</protein>
<proteinExistence type="predicted"/>
<evidence type="ECO:0000313" key="2">
    <source>
        <dbReference type="Proteomes" id="UP001177023"/>
    </source>
</evidence>
<organism evidence="1 2">
    <name type="scientific">Mesorhabditis spiculigera</name>
    <dbReference type="NCBI Taxonomy" id="96644"/>
    <lineage>
        <taxon>Eukaryota</taxon>
        <taxon>Metazoa</taxon>
        <taxon>Ecdysozoa</taxon>
        <taxon>Nematoda</taxon>
        <taxon>Chromadorea</taxon>
        <taxon>Rhabditida</taxon>
        <taxon>Rhabditina</taxon>
        <taxon>Rhabditomorpha</taxon>
        <taxon>Rhabditoidea</taxon>
        <taxon>Rhabditidae</taxon>
        <taxon>Mesorhabditinae</taxon>
        <taxon>Mesorhabditis</taxon>
    </lineage>
</organism>
<evidence type="ECO:0000313" key="1">
    <source>
        <dbReference type="EMBL" id="CAJ0578327.1"/>
    </source>
</evidence>
<dbReference type="GO" id="GO:0071339">
    <property type="term" value="C:MLL1 complex"/>
    <property type="evidence" value="ECO:0007669"/>
    <property type="project" value="TreeGrafter"/>
</dbReference>
<dbReference type="EMBL" id="CATQJA010002653">
    <property type="protein sequence ID" value="CAJ0578327.1"/>
    <property type="molecule type" value="Genomic_DNA"/>
</dbReference>
<dbReference type="InterPro" id="IPR016024">
    <property type="entry name" value="ARM-type_fold"/>
</dbReference>
<dbReference type="Gene3D" id="1.25.10.10">
    <property type="entry name" value="Leucine-rich Repeat Variant"/>
    <property type="match status" value="1"/>
</dbReference>
<dbReference type="SUPFAM" id="SSF48371">
    <property type="entry name" value="ARM repeat"/>
    <property type="match status" value="1"/>
</dbReference>
<name>A0AA36G467_9BILA</name>
<comment type="caution">
    <text evidence="1">The sequence shown here is derived from an EMBL/GenBank/DDBJ whole genome shotgun (WGS) entry which is preliminary data.</text>
</comment>
<evidence type="ECO:0008006" key="3">
    <source>
        <dbReference type="Google" id="ProtNLM"/>
    </source>
</evidence>
<dbReference type="PANTHER" id="PTHR16056:SF2">
    <property type="entry name" value="TESTIS-EXPRESSED PROTEIN 10"/>
    <property type="match status" value="1"/>
</dbReference>
<dbReference type="InterPro" id="IPR011989">
    <property type="entry name" value="ARM-like"/>
</dbReference>
<sequence>MPKSKKKQENQAFAKKKIKVGKVLKKTAATDATFTTRKISMISQLAGQAQGSSVALSHRGLTIKELCRRLGDGDRNSRKEAATGLKQLLTAHPDLIKTELATYLPALARTIDKTKTYQGRCELKLLITKICTLPQDIMNPHFALLIAHTLRALANMANDVRMLGASILKICILSYPELCRGCEEIYPSVVRFLASHSPPWNFPGFLEFIAHFIQLYTAKEEKKVELITATLDFRQKQISRFIDLTPSGDPFTLSVVGDLHERQISPLDKKEMLLALLEGISVVMQTAVADINFKQTVSQRSTEGNLKGSLSTICQHLAEAIGKHAKAGRSIEEFEKHMELWQRIATLIAKKDARRPAK</sequence>
<reference evidence="1" key="1">
    <citation type="submission" date="2023-06" db="EMBL/GenBank/DDBJ databases">
        <authorList>
            <person name="Delattre M."/>
        </authorList>
    </citation>
    <scope>NUCLEOTIDE SEQUENCE</scope>
    <source>
        <strain evidence="1">AF72</strain>
    </source>
</reference>
<dbReference type="PANTHER" id="PTHR16056">
    <property type="entry name" value="REGULATOR OF MICROTUBULE DYNAMICS PROTEIN"/>
    <property type="match status" value="1"/>
</dbReference>
<keyword evidence="2" id="KW-1185">Reference proteome</keyword>
<gene>
    <name evidence="1" type="ORF">MSPICULIGERA_LOCUS16585</name>
</gene>
<dbReference type="AlphaFoldDB" id="A0AA36G467"/>
<feature type="non-terminal residue" evidence="1">
    <location>
        <position position="358"/>
    </location>
</feature>
<accession>A0AA36G467</accession>
<dbReference type="Proteomes" id="UP001177023">
    <property type="component" value="Unassembled WGS sequence"/>
</dbReference>